<dbReference type="GO" id="GO:0018845">
    <property type="term" value="F:2-hydroxychromene-2-carboxylate isomerase activity"/>
    <property type="evidence" value="ECO:0007669"/>
    <property type="project" value="UniProtKB-UniRule"/>
</dbReference>
<dbReference type="Pfam" id="PF01323">
    <property type="entry name" value="DSBA"/>
    <property type="match status" value="1"/>
</dbReference>
<evidence type="ECO:0000313" key="6">
    <source>
        <dbReference type="Proteomes" id="UP001430647"/>
    </source>
</evidence>
<dbReference type="KEGG" id="xin:Q7W82_19190"/>
<evidence type="ECO:0000256" key="2">
    <source>
        <dbReference type="PIRSR" id="PIRSR006386-1"/>
    </source>
</evidence>
<name>A0AAU8I542_9XANT</name>
<dbReference type="EMBL" id="CP131914">
    <property type="protein sequence ID" value="XCI80350.1"/>
    <property type="molecule type" value="Genomic_DNA"/>
</dbReference>
<dbReference type="EC" id="5.99.1.4" evidence="1"/>
<dbReference type="InterPro" id="IPR001853">
    <property type="entry name" value="DSBA-like_thioredoxin_dom"/>
</dbReference>
<dbReference type="AlphaFoldDB" id="A0AAU8I542"/>
<dbReference type="RefSeq" id="WP_242160936.1">
    <property type="nucleotide sequence ID" value="NZ_CP131914.1"/>
</dbReference>
<keyword evidence="1" id="KW-0413">Isomerase</keyword>
<dbReference type="InterPro" id="IPR051924">
    <property type="entry name" value="GST_Kappa/NadH"/>
</dbReference>
<dbReference type="PANTHER" id="PTHR42943">
    <property type="entry name" value="GLUTATHIONE S-TRANSFERASE KAPPA"/>
    <property type="match status" value="1"/>
</dbReference>
<comment type="similarity">
    <text evidence="1">Belongs to the GST superfamily. NadH family.</text>
</comment>
<accession>A0AAU8I542</accession>
<organism evidence="5">
    <name type="scientific">Xanthomonas indica</name>
    <dbReference type="NCBI Taxonomy" id="2912242"/>
    <lineage>
        <taxon>Bacteria</taxon>
        <taxon>Pseudomonadati</taxon>
        <taxon>Pseudomonadota</taxon>
        <taxon>Gammaproteobacteria</taxon>
        <taxon>Lysobacterales</taxon>
        <taxon>Lysobacteraceae</taxon>
        <taxon>Xanthomonas</taxon>
    </lineage>
</organism>
<protein>
    <recommendedName>
        <fullName evidence="1">2-hydroxychromene-2-carboxylate isomerase</fullName>
        <ecNumber evidence="1">5.99.1.4</ecNumber>
    </recommendedName>
</protein>
<reference evidence="5" key="3">
    <citation type="submission" date="2023-08" db="EMBL/GenBank/DDBJ databases">
        <title>Complete genome sequence of Xanthomonas indica.</title>
        <authorList>
            <person name="Patil P.B."/>
            <person name="Rana R."/>
        </authorList>
    </citation>
    <scope>NUCLEOTIDE SEQUENCE</scope>
    <source>
        <strain evidence="5">PPL560</strain>
    </source>
</reference>
<dbReference type="GO" id="GO:0004602">
    <property type="term" value="F:glutathione peroxidase activity"/>
    <property type="evidence" value="ECO:0007669"/>
    <property type="project" value="TreeGrafter"/>
</dbReference>
<gene>
    <name evidence="4" type="ORF">L3V74_16855</name>
    <name evidence="5" type="ORF">Q7W82_19190</name>
</gene>
<evidence type="ECO:0000256" key="1">
    <source>
        <dbReference type="PIRNR" id="PIRNR006386"/>
    </source>
</evidence>
<dbReference type="SUPFAM" id="SSF52833">
    <property type="entry name" value="Thioredoxin-like"/>
    <property type="match status" value="1"/>
</dbReference>
<reference evidence="4 6" key="1">
    <citation type="journal article" date="2022" name="Curr. Microbiol.">
        <title>Xanthomonas indica sp. nov., a Novel Member of Non-Pathogenic Xanthomonas Community from Healthy Rice Seeds.</title>
        <authorList>
            <person name="Rana R."/>
            <person name="Madhavan V.N."/>
            <person name="Saroha T."/>
            <person name="Bansal K."/>
            <person name="Kaur A."/>
            <person name="Sonti R.V."/>
            <person name="Patel H.K."/>
            <person name="Patil P.B."/>
        </authorList>
    </citation>
    <scope>NUCLEOTIDE SEQUENCE [LARGE SCALE GENOMIC DNA]</scope>
    <source>
        <strain evidence="4 6">PPL560</strain>
    </source>
</reference>
<dbReference type="InterPro" id="IPR036249">
    <property type="entry name" value="Thioredoxin-like_sf"/>
</dbReference>
<keyword evidence="6" id="KW-1185">Reference proteome</keyword>
<dbReference type="GO" id="GO:0006749">
    <property type="term" value="P:glutathione metabolic process"/>
    <property type="evidence" value="ECO:0007669"/>
    <property type="project" value="TreeGrafter"/>
</dbReference>
<feature type="active site" description="Nucleophile" evidence="2">
    <location>
        <position position="11"/>
    </location>
</feature>
<feature type="domain" description="DSBA-like thioredoxin" evidence="3">
    <location>
        <begin position="4"/>
        <end position="181"/>
    </location>
</feature>
<dbReference type="EMBL" id="JAKJPQ010000015">
    <property type="protein sequence ID" value="MCI2263205.1"/>
    <property type="molecule type" value="Genomic_DNA"/>
</dbReference>
<dbReference type="PIRSF" id="PIRSF006386">
    <property type="entry name" value="HCCAis_GSTk"/>
    <property type="match status" value="1"/>
</dbReference>
<evidence type="ECO:0000313" key="4">
    <source>
        <dbReference type="EMBL" id="MCI2263205.1"/>
    </source>
</evidence>
<dbReference type="PANTHER" id="PTHR42943:SF2">
    <property type="entry name" value="GLUTATHIONE S-TRANSFERASE KAPPA 1"/>
    <property type="match status" value="1"/>
</dbReference>
<reference evidence="4" key="2">
    <citation type="submission" date="2022-01" db="EMBL/GenBank/DDBJ databases">
        <authorList>
            <person name="Rana R."/>
            <person name="Patil P.B."/>
        </authorList>
    </citation>
    <scope>NUCLEOTIDE SEQUENCE</scope>
    <source>
        <strain evidence="4">PPL560</strain>
    </source>
</reference>
<dbReference type="GO" id="GO:0004364">
    <property type="term" value="F:glutathione transferase activity"/>
    <property type="evidence" value="ECO:0007669"/>
    <property type="project" value="TreeGrafter"/>
</dbReference>
<dbReference type="Gene3D" id="3.40.30.10">
    <property type="entry name" value="Glutaredoxin"/>
    <property type="match status" value="1"/>
</dbReference>
<sequence>MRLRWYFDFISPFSYLHWQQVKTLPEFARIQPVPIVFGAVLAQLQARGPAEVPHKREFTYRFVQWQAQQQGVPLRFPPAHPFNPLTALRLCVAAGTTPQAIDAIFDWLWRDGHAGDDAAALAPVGQALGIADVAAATAEARVKAQLRANTEQALAAGVFGVPTLQIDDTLLWGNDAHALMRAVLADPQLLQRGEMARLATLPAAVQRGA</sequence>
<proteinExistence type="inferred from homology"/>
<evidence type="ECO:0000313" key="5">
    <source>
        <dbReference type="EMBL" id="XCI80350.1"/>
    </source>
</evidence>
<dbReference type="Proteomes" id="UP001430647">
    <property type="component" value="Unassembled WGS sequence"/>
</dbReference>
<evidence type="ECO:0000259" key="3">
    <source>
        <dbReference type="Pfam" id="PF01323"/>
    </source>
</evidence>
<comment type="catalytic activity">
    <reaction evidence="1">
        <text>2-hydroxychromene-2-carboxylate = (3E)-4-(2-hydroxyphenyl)-2-oxobut-3-enoate</text>
        <dbReference type="Rhea" id="RHEA:27401"/>
        <dbReference type="ChEBI" id="CHEBI:59350"/>
        <dbReference type="ChEBI" id="CHEBI:59353"/>
        <dbReference type="EC" id="5.99.1.4"/>
    </reaction>
</comment>
<dbReference type="InterPro" id="IPR014440">
    <property type="entry name" value="HCCAis_GSTk"/>
</dbReference>